<dbReference type="HOGENOM" id="CLU_2285885_0_0_0"/>
<dbReference type="Proteomes" id="UP000030700">
    <property type="component" value="Unassembled WGS sequence"/>
</dbReference>
<sequence length="101" mass="10940">MVAVKDVIFIFNLIEFDGGKRNASFHEAFDMGKLVNGKPLSQAKLAVKIVIPPHASHNLRQRHLARAALFGIIRSFLALFFSKTFGASAAAICPPGGLCVF</sequence>
<proteinExistence type="predicted"/>
<dbReference type="EMBL" id="DF820458">
    <property type="protein sequence ID" value="GAK52328.1"/>
    <property type="molecule type" value="Genomic_DNA"/>
</dbReference>
<gene>
    <name evidence="1" type="ORF">U14_03579</name>
</gene>
<keyword evidence="2" id="KW-1185">Reference proteome</keyword>
<dbReference type="AlphaFoldDB" id="A0A081BPL2"/>
<organism evidence="1 2">
    <name type="scientific">Candidatus Moduliflexus flocculans</name>
    <dbReference type="NCBI Taxonomy" id="1499966"/>
    <lineage>
        <taxon>Bacteria</taxon>
        <taxon>Candidatus Moduliflexota</taxon>
        <taxon>Candidatus Moduliflexia</taxon>
        <taxon>Candidatus Moduliflexales</taxon>
        <taxon>Candidatus Moduliflexaceae</taxon>
    </lineage>
</organism>
<evidence type="ECO:0000313" key="2">
    <source>
        <dbReference type="Proteomes" id="UP000030700"/>
    </source>
</evidence>
<name>A0A081BPL2_9BACT</name>
<accession>A0A081BPL2</accession>
<evidence type="ECO:0000313" key="1">
    <source>
        <dbReference type="EMBL" id="GAK52328.1"/>
    </source>
</evidence>
<protein>
    <submittedName>
        <fullName evidence="1">Uncharacterized protein</fullName>
    </submittedName>
</protein>
<reference evidence="1 2" key="1">
    <citation type="journal article" date="2015" name="PeerJ">
        <title>First genomic representation of candidate bacterial phylum KSB3 points to enhanced environmental sensing as a trigger of wastewater bulking.</title>
        <authorList>
            <person name="Sekiguchi Y."/>
            <person name="Ohashi A."/>
            <person name="Parks D.H."/>
            <person name="Yamauchi T."/>
            <person name="Tyson G.W."/>
            <person name="Hugenholtz P."/>
        </authorList>
    </citation>
    <scope>NUCLEOTIDE SEQUENCE [LARGE SCALE GENOMIC DNA]</scope>
</reference>